<evidence type="ECO:0000256" key="2">
    <source>
        <dbReference type="SAM" id="SignalP"/>
    </source>
</evidence>
<keyword evidence="5" id="KW-1185">Reference proteome</keyword>
<comment type="caution">
    <text evidence="4">The sequence shown here is derived from an EMBL/GenBank/DDBJ whole genome shotgun (WGS) entry which is preliminary data.</text>
</comment>
<gene>
    <name evidence="4" type="ORF">H3Z82_11880</name>
</gene>
<evidence type="ECO:0000313" key="4">
    <source>
        <dbReference type="EMBL" id="MBA6153429.1"/>
    </source>
</evidence>
<keyword evidence="1 2" id="KW-0732">Signal</keyword>
<feature type="domain" description="Secretion system C-terminal sorting" evidence="3">
    <location>
        <begin position="669"/>
        <end position="733"/>
    </location>
</feature>
<evidence type="ECO:0000256" key="1">
    <source>
        <dbReference type="ARBA" id="ARBA00022729"/>
    </source>
</evidence>
<dbReference type="Pfam" id="PF18962">
    <property type="entry name" value="Por_Secre_tail"/>
    <property type="match status" value="1"/>
</dbReference>
<sequence>MKPILTLSLVCAMALPVSGQVIAAFSGTKVPEAVTVPNISAEPLSRGPGLTVSGGPTFNSGNWTSDKSIDTRDYIEWSVTADPGYTVDITELQINFDRDPDGFSHFFTGNGPARIRIRTSLDDFKSDIYAHDKVSNSGQSPTIETALKSAPGASIIFRLYGFAANIGMLGPLGTLDIEGGLGTVLGLENTGIRLSGKITYDGLQFNNGTWTPYAPSAKTGDKNIIIGNGVYTEANAVQVKNVKVNPGAGILIQKTGSLTVNGNLFTANKVTLESGSDAFASLIVSGEVAGTVTYKRQMKTKTLLSGSGNELLISAPVTGETFESFRKANPNIVSNTANSQFQFGPFNKTKAAFDKYSKKDKPILKAATGYRAAATDNGSFIFNGNVNTGEVHKTMSHSGPALAAWNLLGNPYPSYLKLSDFLLANSEQLAPESVGIYSFNGDATRGWQVYNQAYLTLYPQAKLPPGQGFMVAAKKDGDTITFEPGMRTIGKTSEFLVDKPIIKNNVGYLKLDMTSGIRNYSTEVYFNDHSTKGLDPGYDASIYGGKAPDFSIASQLVEDHTDLDMAVQSLAYTDLDEGVIIPLVVKATKDQALTIQMKGSRLPEEVDVYLEDKQQGTFTLLNLSDYQLDPNANLSNSGRFYLHIVNTTLTYGSHGLNELLIATSNASHILQIKQVLKPDTNITLYDLQGRALIQRQLNEQIKNNTLDLSKLSKGIYILKLRSGAMEKIKKIFVY</sequence>
<reference evidence="4 5" key="1">
    <citation type="submission" date="2020-07" db="EMBL/GenBank/DDBJ databases">
        <title>Bacterium isolated from marine sediment.</title>
        <authorList>
            <person name="Shang D."/>
        </authorList>
    </citation>
    <scope>NUCLEOTIDE SEQUENCE [LARGE SCALE GENOMIC DNA]</scope>
    <source>
        <strain evidence="4 5">F6074</strain>
    </source>
</reference>
<protein>
    <submittedName>
        <fullName evidence="4">T9SS type A sorting domain-containing protein</fullName>
    </submittedName>
</protein>
<dbReference type="Proteomes" id="UP000541857">
    <property type="component" value="Unassembled WGS sequence"/>
</dbReference>
<dbReference type="EMBL" id="JACGLT010000009">
    <property type="protein sequence ID" value="MBA6153429.1"/>
    <property type="molecule type" value="Genomic_DNA"/>
</dbReference>
<dbReference type="InterPro" id="IPR026444">
    <property type="entry name" value="Secre_tail"/>
</dbReference>
<feature type="chain" id="PRO_5031071811" evidence="2">
    <location>
        <begin position="24"/>
        <end position="734"/>
    </location>
</feature>
<dbReference type="NCBIfam" id="TIGR04183">
    <property type="entry name" value="Por_Secre_tail"/>
    <property type="match status" value="1"/>
</dbReference>
<organism evidence="4 5">
    <name type="scientific">Gelidibacter maritimus</name>
    <dbReference type="NCBI Taxonomy" id="2761487"/>
    <lineage>
        <taxon>Bacteria</taxon>
        <taxon>Pseudomonadati</taxon>
        <taxon>Bacteroidota</taxon>
        <taxon>Flavobacteriia</taxon>
        <taxon>Flavobacteriales</taxon>
        <taxon>Flavobacteriaceae</taxon>
        <taxon>Gelidibacter</taxon>
    </lineage>
</organism>
<dbReference type="AlphaFoldDB" id="A0A7W2M664"/>
<name>A0A7W2M664_9FLAO</name>
<dbReference type="RefSeq" id="WP_182205733.1">
    <property type="nucleotide sequence ID" value="NZ_JACGLT010000009.1"/>
</dbReference>
<evidence type="ECO:0000313" key="5">
    <source>
        <dbReference type="Proteomes" id="UP000541857"/>
    </source>
</evidence>
<feature type="signal peptide" evidence="2">
    <location>
        <begin position="1"/>
        <end position="23"/>
    </location>
</feature>
<evidence type="ECO:0000259" key="3">
    <source>
        <dbReference type="Pfam" id="PF18962"/>
    </source>
</evidence>
<proteinExistence type="predicted"/>
<accession>A0A7W2M664</accession>